<evidence type="ECO:0000313" key="3">
    <source>
        <dbReference type="Proteomes" id="UP000751190"/>
    </source>
</evidence>
<organism evidence="2 3">
    <name type="scientific">Diacronema lutheri</name>
    <name type="common">Unicellular marine alga</name>
    <name type="synonym">Monochrysis lutheri</name>
    <dbReference type="NCBI Taxonomy" id="2081491"/>
    <lineage>
        <taxon>Eukaryota</taxon>
        <taxon>Haptista</taxon>
        <taxon>Haptophyta</taxon>
        <taxon>Pavlovophyceae</taxon>
        <taxon>Pavlovales</taxon>
        <taxon>Pavlovaceae</taxon>
        <taxon>Diacronema</taxon>
    </lineage>
</organism>
<feature type="compositionally biased region" description="Basic and acidic residues" evidence="1">
    <location>
        <begin position="264"/>
        <end position="275"/>
    </location>
</feature>
<keyword evidence="3" id="KW-1185">Reference proteome</keyword>
<evidence type="ECO:0000313" key="2">
    <source>
        <dbReference type="EMBL" id="KAG8462282.1"/>
    </source>
</evidence>
<dbReference type="AlphaFoldDB" id="A0A8J5XEG9"/>
<proteinExistence type="predicted"/>
<protein>
    <submittedName>
        <fullName evidence="2">Uncharacterized protein</fullName>
    </submittedName>
</protein>
<feature type="compositionally biased region" description="Pro residues" evidence="1">
    <location>
        <begin position="243"/>
        <end position="252"/>
    </location>
</feature>
<feature type="region of interest" description="Disordered" evidence="1">
    <location>
        <begin position="223"/>
        <end position="275"/>
    </location>
</feature>
<sequence>MQASSDLLSLQELARSLASLEDGADCAVDAAARTGMLRALDEHQRELLGCAPSAGAVKRPASRAASERLDGLRLQLLDAFLRGDACAATVVAAAAADTAWRSGAAEVAGGGEWALDVARQIDVTQLLAAGSSLRCHAPAGKRKHEGADSPLLVSRPKLPSSLPDTPRDPHGATVGAAAHPPAAHDVPLRFIGPSATEQYDAQYDADDDGSDWGCDLFDEPAILGLPPRGGAHPLPSLTLRPGAQPPAPPELPDAPSDAEGGLGDSDRGEAMEMDS</sequence>
<dbReference type="EMBL" id="JAGTXO010000021">
    <property type="protein sequence ID" value="KAG8462282.1"/>
    <property type="molecule type" value="Genomic_DNA"/>
</dbReference>
<accession>A0A8J5XEG9</accession>
<reference evidence="2" key="1">
    <citation type="submission" date="2021-05" db="EMBL/GenBank/DDBJ databases">
        <title>The genome of the haptophyte Pavlova lutheri (Diacronema luteri, Pavlovales) - a model for lipid biosynthesis in eukaryotic algae.</title>
        <authorList>
            <person name="Hulatt C.J."/>
            <person name="Posewitz M.C."/>
        </authorList>
    </citation>
    <scope>NUCLEOTIDE SEQUENCE</scope>
    <source>
        <strain evidence="2">NIVA-4/92</strain>
    </source>
</reference>
<name>A0A8J5XEG9_DIALT</name>
<evidence type="ECO:0000256" key="1">
    <source>
        <dbReference type="SAM" id="MobiDB-lite"/>
    </source>
</evidence>
<feature type="region of interest" description="Disordered" evidence="1">
    <location>
        <begin position="138"/>
        <end position="179"/>
    </location>
</feature>
<comment type="caution">
    <text evidence="2">The sequence shown here is derived from an EMBL/GenBank/DDBJ whole genome shotgun (WGS) entry which is preliminary data.</text>
</comment>
<dbReference type="Proteomes" id="UP000751190">
    <property type="component" value="Unassembled WGS sequence"/>
</dbReference>
<gene>
    <name evidence="2" type="ORF">KFE25_012102</name>
</gene>